<evidence type="ECO:0000256" key="2">
    <source>
        <dbReference type="ARBA" id="ARBA00022729"/>
    </source>
</evidence>
<reference evidence="6" key="1">
    <citation type="submission" date="2022-11" db="EMBL/GenBank/DDBJ databases">
        <authorList>
            <person name="Petersen C."/>
        </authorList>
    </citation>
    <scope>NUCLEOTIDE SEQUENCE</scope>
    <source>
        <strain evidence="6">IBT 22155</strain>
    </source>
</reference>
<dbReference type="RefSeq" id="XP_056526288.1">
    <property type="nucleotide sequence ID" value="XM_056661122.1"/>
</dbReference>
<dbReference type="PANTHER" id="PTHR34997">
    <property type="entry name" value="AM15"/>
    <property type="match status" value="1"/>
</dbReference>
<evidence type="ECO:0000256" key="3">
    <source>
        <dbReference type="ARBA" id="ARBA00023026"/>
    </source>
</evidence>
<dbReference type="InterPro" id="IPR036779">
    <property type="entry name" value="LysM_dom_sf"/>
</dbReference>
<dbReference type="InterPro" id="IPR018392">
    <property type="entry name" value="LysM"/>
</dbReference>
<dbReference type="EMBL" id="JAPQKL010000001">
    <property type="protein sequence ID" value="KAJ5145814.1"/>
    <property type="molecule type" value="Genomic_DNA"/>
</dbReference>
<feature type="domain" description="LysM" evidence="5">
    <location>
        <begin position="221"/>
        <end position="267"/>
    </location>
</feature>
<dbReference type="GeneID" id="81400292"/>
<feature type="domain" description="LysM" evidence="5">
    <location>
        <begin position="305"/>
        <end position="351"/>
    </location>
</feature>
<dbReference type="AlphaFoldDB" id="A0A9W9HEZ5"/>
<reference evidence="6" key="2">
    <citation type="journal article" date="2023" name="IMA Fungus">
        <title>Comparative genomic study of the Penicillium genus elucidates a diverse pangenome and 15 lateral gene transfer events.</title>
        <authorList>
            <person name="Petersen C."/>
            <person name="Sorensen T."/>
            <person name="Nielsen M.R."/>
            <person name="Sondergaard T.E."/>
            <person name="Sorensen J.L."/>
            <person name="Fitzpatrick D.A."/>
            <person name="Frisvad J.C."/>
            <person name="Nielsen K.L."/>
        </authorList>
    </citation>
    <scope>NUCLEOTIDE SEQUENCE</scope>
    <source>
        <strain evidence="6">IBT 22155</strain>
    </source>
</reference>
<dbReference type="Gene3D" id="3.10.350.10">
    <property type="entry name" value="LysM domain"/>
    <property type="match status" value="5"/>
</dbReference>
<keyword evidence="1" id="KW-0147">Chitin-binding</keyword>
<dbReference type="CDD" id="cd00118">
    <property type="entry name" value="LysM"/>
    <property type="match status" value="4"/>
</dbReference>
<evidence type="ECO:0000313" key="6">
    <source>
        <dbReference type="EMBL" id="KAJ5145814.1"/>
    </source>
</evidence>
<comment type="caution">
    <text evidence="6">The sequence shown here is derived from an EMBL/GenBank/DDBJ whole genome shotgun (WGS) entry which is preliminary data.</text>
</comment>
<feature type="signal peptide" evidence="4">
    <location>
        <begin position="1"/>
        <end position="19"/>
    </location>
</feature>
<feature type="chain" id="PRO_5040833392" description="LysM domain-containing protein" evidence="4">
    <location>
        <begin position="20"/>
        <end position="438"/>
    </location>
</feature>
<dbReference type="Proteomes" id="UP001149079">
    <property type="component" value="Unassembled WGS sequence"/>
</dbReference>
<dbReference type="GO" id="GO:0008061">
    <property type="term" value="F:chitin binding"/>
    <property type="evidence" value="ECO:0007669"/>
    <property type="project" value="UniProtKB-KW"/>
</dbReference>
<dbReference type="PROSITE" id="PS51782">
    <property type="entry name" value="LYSM"/>
    <property type="match status" value="4"/>
</dbReference>
<feature type="domain" description="LysM" evidence="5">
    <location>
        <begin position="389"/>
        <end position="435"/>
    </location>
</feature>
<proteinExistence type="predicted"/>
<evidence type="ECO:0000256" key="4">
    <source>
        <dbReference type="SAM" id="SignalP"/>
    </source>
</evidence>
<accession>A0A9W9HEZ5</accession>
<dbReference type="SUPFAM" id="SSF54106">
    <property type="entry name" value="LysM domain"/>
    <property type="match status" value="4"/>
</dbReference>
<feature type="domain" description="LysM" evidence="5">
    <location>
        <begin position="137"/>
        <end position="183"/>
    </location>
</feature>
<evidence type="ECO:0000256" key="1">
    <source>
        <dbReference type="ARBA" id="ARBA00022669"/>
    </source>
</evidence>
<dbReference type="InterPro" id="IPR052210">
    <property type="entry name" value="LysM1-like"/>
</dbReference>
<keyword evidence="7" id="KW-1185">Reference proteome</keyword>
<keyword evidence="3" id="KW-0843">Virulence</keyword>
<dbReference type="OrthoDB" id="5985073at2759"/>
<sequence>MRLLRYPLAVIVGTPLAASYLVAPPGTAFPGTISTCSGLVAYASGMTCASIESTYGITAAEFATWNPDCVLGGSCSVISGFDYCVEVNYGTTSASSASSTPSASTQTTFVTSTTTTAGNGVSTPTPVQAGMVDNCNSFHMVVSDDTCATIASAAGVSLTDFADYNPGVGSGCSSLWLGYYVCTGIIGVTASKTTIASTTTAGNGITTPTPTQAGMVDNCNSFHMVDSGDSCQTIATAAGIALADFYSWNSGVGSGCSSLWLGYYVCTGVVGSTPTTTAATTTTTAGNGISTPTPTQAGMVGNCNSFHMVDSDDTCATIASEAGISTTDFYSWNSGVGSGCSSLWLGYYVCTGVVGSTPTTTKKPTTTSTGNGVTTPTPIQPGMVSNCKKFHEVVSGDDCQDIVDPADITMAQFEAWNTQVGSNCSTLWLGYYVCIGVL</sequence>
<evidence type="ECO:0000259" key="5">
    <source>
        <dbReference type="PROSITE" id="PS51782"/>
    </source>
</evidence>
<gene>
    <name evidence="6" type="ORF">N7515_000378</name>
</gene>
<protein>
    <recommendedName>
        <fullName evidence="5">LysM domain-containing protein</fullName>
    </recommendedName>
</protein>
<dbReference type="Pfam" id="PF01476">
    <property type="entry name" value="LysM"/>
    <property type="match status" value="3"/>
</dbReference>
<evidence type="ECO:0000313" key="7">
    <source>
        <dbReference type="Proteomes" id="UP001149079"/>
    </source>
</evidence>
<name>A0A9W9HEZ5_9EURO</name>
<keyword evidence="2 4" id="KW-0732">Signal</keyword>
<organism evidence="6 7">
    <name type="scientific">Penicillium bovifimosum</name>
    <dbReference type="NCBI Taxonomy" id="126998"/>
    <lineage>
        <taxon>Eukaryota</taxon>
        <taxon>Fungi</taxon>
        <taxon>Dikarya</taxon>
        <taxon>Ascomycota</taxon>
        <taxon>Pezizomycotina</taxon>
        <taxon>Eurotiomycetes</taxon>
        <taxon>Eurotiomycetidae</taxon>
        <taxon>Eurotiales</taxon>
        <taxon>Aspergillaceae</taxon>
        <taxon>Penicillium</taxon>
    </lineage>
</organism>
<dbReference type="SMART" id="SM00257">
    <property type="entry name" value="LysM"/>
    <property type="match status" value="4"/>
</dbReference>
<dbReference type="PANTHER" id="PTHR34997:SF2">
    <property type="entry name" value="LYSM DOMAIN-CONTAINING PROTEIN-RELATED"/>
    <property type="match status" value="1"/>
</dbReference>